<dbReference type="eggNOG" id="COG1053">
    <property type="taxonomic scope" value="Bacteria"/>
</dbReference>
<keyword evidence="3 5" id="KW-0274">FAD</keyword>
<keyword evidence="2 5" id="KW-0285">Flavoprotein</keyword>
<dbReference type="PRINTS" id="PR00411">
    <property type="entry name" value="PNDRDTASEI"/>
</dbReference>
<dbReference type="Gene3D" id="3.50.50.60">
    <property type="entry name" value="FAD/NAD(P)-binding domain"/>
    <property type="match status" value="1"/>
</dbReference>
<protein>
    <submittedName>
        <fullName evidence="7">Flavocytochrome c</fullName>
    </submittedName>
</protein>
<name>S3BF85_9BURK</name>
<comment type="caution">
    <text evidence="7">The sequence shown here is derived from an EMBL/GenBank/DDBJ whole genome shotgun (WGS) entry which is preliminary data.</text>
</comment>
<dbReference type="SUPFAM" id="SSF51905">
    <property type="entry name" value="FAD/NAD(P)-binding domain"/>
    <property type="match status" value="1"/>
</dbReference>
<accession>S3BF85</accession>
<evidence type="ECO:0000313" key="8">
    <source>
        <dbReference type="Proteomes" id="UP000014400"/>
    </source>
</evidence>
<dbReference type="SUPFAM" id="SSF56425">
    <property type="entry name" value="Succinate dehydrogenase/fumarate reductase flavoprotein, catalytic domain"/>
    <property type="match status" value="1"/>
</dbReference>
<dbReference type="EMBL" id="ATCF01000018">
    <property type="protein sequence ID" value="EPD99096.1"/>
    <property type="molecule type" value="Genomic_DNA"/>
</dbReference>
<evidence type="ECO:0000256" key="5">
    <source>
        <dbReference type="RuleBase" id="RU366062"/>
    </source>
</evidence>
<keyword evidence="4 5" id="KW-0560">Oxidoreductase</keyword>
<dbReference type="AlphaFoldDB" id="S3BF85"/>
<sequence length="475" mass="50444">MITRRQLFAGILGLTAGPSWCGPQEILAAADVIVVGAGLAGLSAAVSAREAGARRVLILEKDVMIGGHSIMSSGYFNAVDPKRQKPLGIIDSPALMEKQSLQVGGDTASPILMRRLAESSSEVLQWLEAHGVHWSDQVFESYSSFQRRGHISSPVRAGYDYVMALLECARRLDVKILLGHRAERLITENGHIVGAAGVCRGCQAFEARAHAVILATGGFAANTALLENALGPYAATLRSSANTRGILTDGAAGDGILMARAVGAKIVNMDSVLLVPYNGGRVTGYVGDDIYLTKEGRRFIDEGASWLALRQALQNLPDGKMWVLTDSGTVKNNDFSLKLMTGAVREAATLDEAAKGIGCNPAVLEETVRQYNHSVHIGRDEAFGKTTMLKALDEPPFYYGEERLNIHSTEGGVAIDTQARVLDQSEEPLLGLFAAGETVGNLHGKSRPGGNGVLACVVFGRIAGQEAAQLSLSSH</sequence>
<dbReference type="Proteomes" id="UP000014400">
    <property type="component" value="Unassembled WGS sequence"/>
</dbReference>
<dbReference type="InterPro" id="IPR027477">
    <property type="entry name" value="Succ_DH/fumarate_Rdtase_cat_sf"/>
</dbReference>
<keyword evidence="8" id="KW-1185">Reference proteome</keyword>
<dbReference type="PANTHER" id="PTHR43400">
    <property type="entry name" value="FUMARATE REDUCTASE"/>
    <property type="match status" value="1"/>
</dbReference>
<dbReference type="PANTHER" id="PTHR43400:SF7">
    <property type="entry name" value="FAD-DEPENDENT OXIDOREDUCTASE 2 FAD BINDING DOMAIN-CONTAINING PROTEIN"/>
    <property type="match status" value="1"/>
</dbReference>
<comment type="cofactor">
    <cofactor evidence="1">
        <name>FAD</name>
        <dbReference type="ChEBI" id="CHEBI:57692"/>
    </cofactor>
</comment>
<dbReference type="Pfam" id="PF00890">
    <property type="entry name" value="FAD_binding_2"/>
    <property type="match status" value="1"/>
</dbReference>
<evidence type="ECO:0000256" key="3">
    <source>
        <dbReference type="ARBA" id="ARBA00022827"/>
    </source>
</evidence>
<dbReference type="GO" id="GO:0016491">
    <property type="term" value="F:oxidoreductase activity"/>
    <property type="evidence" value="ECO:0007669"/>
    <property type="project" value="UniProtKB-KW"/>
</dbReference>
<dbReference type="HOGENOM" id="CLU_011398_4_5_4"/>
<evidence type="ECO:0000256" key="4">
    <source>
        <dbReference type="ARBA" id="ARBA00023002"/>
    </source>
</evidence>
<reference evidence="7 8" key="1">
    <citation type="submission" date="2013-04" db="EMBL/GenBank/DDBJ databases">
        <title>The Genome Sequence of Sutterella wadsworthensis HGA0223.</title>
        <authorList>
            <consortium name="The Broad Institute Genomics Platform"/>
            <person name="Earl A."/>
            <person name="Ward D."/>
            <person name="Feldgarden M."/>
            <person name="Gevers D."/>
            <person name="Schmidt T.M."/>
            <person name="Dover J."/>
            <person name="Dai D."/>
            <person name="Walker B."/>
            <person name="Young S."/>
            <person name="Zeng Q."/>
            <person name="Gargeya S."/>
            <person name="Fitzgerald M."/>
            <person name="Haas B."/>
            <person name="Abouelleil A."/>
            <person name="Allen A.W."/>
            <person name="Alvarado L."/>
            <person name="Arachchi H.M."/>
            <person name="Berlin A.M."/>
            <person name="Chapman S.B."/>
            <person name="Gainer-Dewar J."/>
            <person name="Goldberg J."/>
            <person name="Griggs A."/>
            <person name="Gujja S."/>
            <person name="Hansen M."/>
            <person name="Howarth C."/>
            <person name="Imamovic A."/>
            <person name="Ireland A."/>
            <person name="Larimer J."/>
            <person name="McCowan C."/>
            <person name="Murphy C."/>
            <person name="Pearson M."/>
            <person name="Poon T.W."/>
            <person name="Priest M."/>
            <person name="Roberts A."/>
            <person name="Saif S."/>
            <person name="Shea T."/>
            <person name="Sisk P."/>
            <person name="Sykes S."/>
            <person name="Wortman J."/>
            <person name="Nusbaum C."/>
            <person name="Birren B."/>
        </authorList>
    </citation>
    <scope>NUCLEOTIDE SEQUENCE [LARGE SCALE GENOMIC DNA]</scope>
    <source>
        <strain evidence="7 8">HGA0223</strain>
    </source>
</reference>
<dbReference type="RefSeq" id="WP_016474592.1">
    <property type="nucleotide sequence ID" value="NZ_KE150480.1"/>
</dbReference>
<gene>
    <name evidence="7" type="ORF">HMPREF1476_01367</name>
</gene>
<dbReference type="STRING" id="1203554.HMPREF1476_01367"/>
<dbReference type="InterPro" id="IPR036188">
    <property type="entry name" value="FAD/NAD-bd_sf"/>
</dbReference>
<dbReference type="Gene3D" id="3.90.700.10">
    <property type="entry name" value="Succinate dehydrogenase/fumarate reductase flavoprotein, catalytic domain"/>
    <property type="match status" value="1"/>
</dbReference>
<dbReference type="NCBIfam" id="TIGR01813">
    <property type="entry name" value="flavo_cyto_c"/>
    <property type="match status" value="1"/>
</dbReference>
<evidence type="ECO:0000256" key="1">
    <source>
        <dbReference type="ARBA" id="ARBA00001974"/>
    </source>
</evidence>
<evidence type="ECO:0000313" key="7">
    <source>
        <dbReference type="EMBL" id="EPD99096.1"/>
    </source>
</evidence>
<dbReference type="PATRIC" id="fig|1203554.3.peg.1429"/>
<dbReference type="InterPro" id="IPR050315">
    <property type="entry name" value="FAD-oxidoreductase_2"/>
</dbReference>
<comment type="similarity">
    <text evidence="5">Belongs to the FAD-dependent oxidoreductase 2 family. FRD/SDH subfamily.</text>
</comment>
<dbReference type="InterPro" id="IPR003953">
    <property type="entry name" value="FAD-dep_OxRdtase_2_FAD-bd"/>
</dbReference>
<organism evidence="7 8">
    <name type="scientific">Sutterella wadsworthensis HGA0223</name>
    <dbReference type="NCBI Taxonomy" id="1203554"/>
    <lineage>
        <taxon>Bacteria</taxon>
        <taxon>Pseudomonadati</taxon>
        <taxon>Pseudomonadota</taxon>
        <taxon>Betaproteobacteria</taxon>
        <taxon>Burkholderiales</taxon>
        <taxon>Sutterellaceae</taxon>
        <taxon>Sutterella</taxon>
    </lineage>
</organism>
<dbReference type="InterPro" id="IPR010960">
    <property type="entry name" value="Flavocytochrome_c"/>
</dbReference>
<feature type="domain" description="FAD-dependent oxidoreductase 2 FAD-binding" evidence="6">
    <location>
        <begin position="31"/>
        <end position="453"/>
    </location>
</feature>
<dbReference type="GO" id="GO:0010181">
    <property type="term" value="F:FMN binding"/>
    <property type="evidence" value="ECO:0007669"/>
    <property type="project" value="InterPro"/>
</dbReference>
<evidence type="ECO:0000256" key="2">
    <source>
        <dbReference type="ARBA" id="ARBA00022630"/>
    </source>
</evidence>
<evidence type="ECO:0000259" key="6">
    <source>
        <dbReference type="Pfam" id="PF00890"/>
    </source>
</evidence>
<proteinExistence type="inferred from homology"/>